<evidence type="ECO:0000313" key="2">
    <source>
        <dbReference type="Proteomes" id="UP000653275"/>
    </source>
</evidence>
<dbReference type="AlphaFoldDB" id="A0AAP2AIF8"/>
<organism evidence="1 2">
    <name type="scientific">Lelliottia amnigena</name>
    <name type="common">Enterobacter amnigenus</name>
    <dbReference type="NCBI Taxonomy" id="61646"/>
    <lineage>
        <taxon>Bacteria</taxon>
        <taxon>Pseudomonadati</taxon>
        <taxon>Pseudomonadota</taxon>
        <taxon>Gammaproteobacteria</taxon>
        <taxon>Enterobacterales</taxon>
        <taxon>Enterobacteriaceae</taxon>
        <taxon>Lelliottia</taxon>
    </lineage>
</organism>
<proteinExistence type="predicted"/>
<reference evidence="1" key="1">
    <citation type="submission" date="2020-12" db="EMBL/GenBank/DDBJ databases">
        <title>Draft genome sequence of Enterobacter spp., Lelliottia spp. and Serratia spp. isolated from drinking water reservoirs and lakes.</title>
        <authorList>
            <person name="Reitter C."/>
            <person name="Neuhaus K."/>
            <person name="Huegler M."/>
        </authorList>
    </citation>
    <scope>NUCLEOTIDE SEQUENCE</scope>
    <source>
        <strain evidence="1">TZW15</strain>
    </source>
</reference>
<protein>
    <submittedName>
        <fullName evidence="1">Uncharacterized protein</fullName>
    </submittedName>
</protein>
<accession>A0AAP2AIF8</accession>
<comment type="caution">
    <text evidence="1">The sequence shown here is derived from an EMBL/GenBank/DDBJ whole genome shotgun (WGS) entry which is preliminary data.</text>
</comment>
<name>A0AAP2AIF8_LELAM</name>
<sequence length="180" mass="20159">MAILPEKIYMVSNPYDYLVTIPAKTLFVISYVSTGNSITLDNKDNDSEQSFTITFGTNVASEKLFCTAITNGIASTSQCEVIDPTRHTEEYARIRKMIEEVEAVIEAKIQGGANYSITINNKSLVSESLANLETIRSRYIERANSLWAKMNGQSTSGSSKPFKSMTVFRDPNYQNRWGTR</sequence>
<dbReference type="RefSeq" id="WP_202666555.1">
    <property type="nucleotide sequence ID" value="NZ_JAENMR010000019.1"/>
</dbReference>
<dbReference type="EMBL" id="JAENMS010000019">
    <property type="protein sequence ID" value="MBL5937107.1"/>
    <property type="molecule type" value="Genomic_DNA"/>
</dbReference>
<gene>
    <name evidence="1" type="ORF">I7V27_22060</name>
</gene>
<evidence type="ECO:0000313" key="1">
    <source>
        <dbReference type="EMBL" id="MBL5937107.1"/>
    </source>
</evidence>
<dbReference type="Proteomes" id="UP000653275">
    <property type="component" value="Unassembled WGS sequence"/>
</dbReference>